<feature type="compositionally biased region" description="Low complexity" evidence="3">
    <location>
        <begin position="19"/>
        <end position="30"/>
    </location>
</feature>
<feature type="modified residue" description="4-aspartylphosphate" evidence="2">
    <location>
        <position position="108"/>
    </location>
</feature>
<dbReference type="InterPro" id="IPR011006">
    <property type="entry name" value="CheY-like_superfamily"/>
</dbReference>
<dbReference type="Proteomes" id="UP000241167">
    <property type="component" value="Unassembled WGS sequence"/>
</dbReference>
<dbReference type="Pfam" id="PF00072">
    <property type="entry name" value="Response_reg"/>
    <property type="match status" value="1"/>
</dbReference>
<dbReference type="Gene3D" id="3.40.50.2300">
    <property type="match status" value="1"/>
</dbReference>
<feature type="compositionally biased region" description="Polar residues" evidence="3">
    <location>
        <begin position="1"/>
        <end position="11"/>
    </location>
</feature>
<dbReference type="PROSITE" id="PS50110">
    <property type="entry name" value="RESPONSE_REGULATORY"/>
    <property type="match status" value="1"/>
</dbReference>
<evidence type="ECO:0000256" key="2">
    <source>
        <dbReference type="PROSITE-ProRule" id="PRU00169"/>
    </source>
</evidence>
<organism evidence="5 6">
    <name type="scientific">Allosphingosinicella deserti</name>
    <dbReference type="NCBI Taxonomy" id="2116704"/>
    <lineage>
        <taxon>Bacteria</taxon>
        <taxon>Pseudomonadati</taxon>
        <taxon>Pseudomonadota</taxon>
        <taxon>Alphaproteobacteria</taxon>
        <taxon>Sphingomonadales</taxon>
        <taxon>Sphingomonadaceae</taxon>
        <taxon>Allosphingosinicella</taxon>
    </lineage>
</organism>
<dbReference type="PANTHER" id="PTHR44591:SF25">
    <property type="entry name" value="CHEMOTAXIS TWO-COMPONENT RESPONSE REGULATOR"/>
    <property type="match status" value="1"/>
</dbReference>
<feature type="region of interest" description="Disordered" evidence="3">
    <location>
        <begin position="1"/>
        <end position="47"/>
    </location>
</feature>
<dbReference type="EMBL" id="PXYI01000001">
    <property type="protein sequence ID" value="PSJ43245.1"/>
    <property type="molecule type" value="Genomic_DNA"/>
</dbReference>
<keyword evidence="1 2" id="KW-0597">Phosphoprotein</keyword>
<comment type="caution">
    <text evidence="5">The sequence shown here is derived from an EMBL/GenBank/DDBJ whole genome shotgun (WGS) entry which is preliminary data.</text>
</comment>
<accession>A0A2P7QZ62</accession>
<feature type="domain" description="Response regulatory" evidence="4">
    <location>
        <begin position="59"/>
        <end position="173"/>
    </location>
</feature>
<dbReference type="SMART" id="SM00448">
    <property type="entry name" value="REC"/>
    <property type="match status" value="1"/>
</dbReference>
<evidence type="ECO:0000313" key="5">
    <source>
        <dbReference type="EMBL" id="PSJ43245.1"/>
    </source>
</evidence>
<dbReference type="GO" id="GO:0000160">
    <property type="term" value="P:phosphorelay signal transduction system"/>
    <property type="evidence" value="ECO:0007669"/>
    <property type="project" value="InterPro"/>
</dbReference>
<dbReference type="InterPro" id="IPR001789">
    <property type="entry name" value="Sig_transdc_resp-reg_receiver"/>
</dbReference>
<dbReference type="SUPFAM" id="SSF52172">
    <property type="entry name" value="CheY-like"/>
    <property type="match status" value="1"/>
</dbReference>
<dbReference type="PANTHER" id="PTHR44591">
    <property type="entry name" value="STRESS RESPONSE REGULATOR PROTEIN 1"/>
    <property type="match status" value="1"/>
</dbReference>
<evidence type="ECO:0000259" key="4">
    <source>
        <dbReference type="PROSITE" id="PS50110"/>
    </source>
</evidence>
<reference evidence="5 6" key="1">
    <citation type="submission" date="2018-03" db="EMBL/GenBank/DDBJ databases">
        <title>The draft genome of Sphingosinicella sp. GL-C-18.</title>
        <authorList>
            <person name="Liu L."/>
            <person name="Li L."/>
            <person name="Liang L."/>
            <person name="Zhang X."/>
            <person name="Wang T."/>
        </authorList>
    </citation>
    <scope>NUCLEOTIDE SEQUENCE [LARGE SCALE GENOMIC DNA]</scope>
    <source>
        <strain evidence="5 6">GL-C-18</strain>
    </source>
</reference>
<evidence type="ECO:0000256" key="1">
    <source>
        <dbReference type="ARBA" id="ARBA00022553"/>
    </source>
</evidence>
<dbReference type="InterPro" id="IPR050595">
    <property type="entry name" value="Bact_response_regulator"/>
</dbReference>
<proteinExistence type="predicted"/>
<gene>
    <name evidence="5" type="ORF">C7I55_02365</name>
</gene>
<dbReference type="AlphaFoldDB" id="A0A2P7QZ62"/>
<protein>
    <recommendedName>
        <fullName evidence="4">Response regulatory domain-containing protein</fullName>
    </recommendedName>
</protein>
<evidence type="ECO:0000313" key="6">
    <source>
        <dbReference type="Proteomes" id="UP000241167"/>
    </source>
</evidence>
<feature type="compositionally biased region" description="Basic residues" evidence="3">
    <location>
        <begin position="37"/>
        <end position="47"/>
    </location>
</feature>
<evidence type="ECO:0000256" key="3">
    <source>
        <dbReference type="SAM" id="MobiDB-lite"/>
    </source>
</evidence>
<sequence length="179" mass="19616">MDGTPRISTPSEARRVRARASPAPAKAGPGPHFPPRSAKRNGPRQFPIRRTRRVIHQDTLYLLEDDPAVALSLSALLRADRLEVHHFTSADSFLEALGSLKPGCVLTDIHMAGTNGIAGIQELRARDIQWPVIVMTGSLDEDAEALARACGAVEFLHKPFGREEMVRAIRRVLPLVPHA</sequence>
<name>A0A2P7QZ62_9SPHN</name>
<keyword evidence="6" id="KW-1185">Reference proteome</keyword>